<evidence type="ECO:0000256" key="1">
    <source>
        <dbReference type="SAM" id="MobiDB-lite"/>
    </source>
</evidence>
<dbReference type="AlphaFoldDB" id="A0AAE1GXZ0"/>
<dbReference type="InterPro" id="IPR004242">
    <property type="entry name" value="Transposase_21"/>
</dbReference>
<feature type="compositionally biased region" description="Polar residues" evidence="1">
    <location>
        <begin position="66"/>
        <end position="75"/>
    </location>
</feature>
<dbReference type="PANTHER" id="PTHR46579:SF1">
    <property type="entry name" value="F5_8 TYPE C DOMAIN-CONTAINING PROTEIN"/>
    <property type="match status" value="1"/>
</dbReference>
<gene>
    <name evidence="2" type="ORF">KUF71_020563</name>
</gene>
<organism evidence="2 3">
    <name type="scientific">Frankliniella fusca</name>
    <dbReference type="NCBI Taxonomy" id="407009"/>
    <lineage>
        <taxon>Eukaryota</taxon>
        <taxon>Metazoa</taxon>
        <taxon>Ecdysozoa</taxon>
        <taxon>Arthropoda</taxon>
        <taxon>Hexapoda</taxon>
        <taxon>Insecta</taxon>
        <taxon>Pterygota</taxon>
        <taxon>Neoptera</taxon>
        <taxon>Paraneoptera</taxon>
        <taxon>Thysanoptera</taxon>
        <taxon>Terebrantia</taxon>
        <taxon>Thripoidea</taxon>
        <taxon>Thripidae</taxon>
        <taxon>Frankliniella</taxon>
    </lineage>
</organism>
<evidence type="ECO:0000313" key="3">
    <source>
        <dbReference type="Proteomes" id="UP001219518"/>
    </source>
</evidence>
<feature type="compositionally biased region" description="Basic and acidic residues" evidence="1">
    <location>
        <begin position="178"/>
        <end position="210"/>
    </location>
</feature>
<sequence>MSLPLRENLLELYYQHLSTRRKRYLDPENTQRVPNTPAKRQKYADQEATGSGESGEHSHILDDATFNHQQASSSNDDCRSFNKEISNRSQRSSRRSRGNKQFEVEEASNNFDDNREVSERVHHGADVNKGDGHSNSTECSQSDESHETGDNNSHDSEEEVIGSDHRGDRLTNTADGSFSDKESVITDSNESSRSEEELTGSDCRRDRHPNTSDGSMSDFVQDETEDHESPLSEEESPRTDQRNDLSTAEASSDEESDRTSGSESHQSIEGEMTYQVDSANSDNEDQINFDPANDNQDENNFDCADDNSDNQDENNFDRAGDNNDNQDENNFDRADDNSDNQDENNFDRAGDINDNQDGDNLDHADNNNDNQDENNIPPAGNNRQQRKQSLEDLINGPYAEPVNAGVEVTRSDLLYMVLGLAEQNHFTNKAFTDSVQLINSIFHEPVLPVSSARLDSILVDSTGVKYYFYCSNCFKSFGELNYKNRKTKNCENCGTVNPISDLRIASYFCMFDLTHALENILNKPGIKEALLKPSDAVKIGKDGHISDIYDGSEYKEFARRVSNFNELVVSFHFCTDGAPLFKSSKNSIWPIMFCMNKLPPKLRMQNILLGGLWFGKKQPPMNLLLQPLSEQAARLSNGFVIQVQNEPVDVRAFITGCCVDSGARGKVQGIKSHGGYFACNWCFIHGEYIDNAVKYPMRAEVPRKRTHEEMLQLMRRLGNFEEQLSDDEEPPEELLGVQDVSPLINVPMFNMVSGFFVEGMHCLGLGVTKAHLLKWLDDNGDYNISDSATLIDERLASLKPPLEFRRMPRKLLEKARYKARELDNFLSYVIIPVLTGILPQKYLKLWLLLAQAVYLLSLTSVSHSHVNTANALLKHFIFVSQQYYGATFMVYNMHILNHLAEHVARWGPLWAASAYCFENYNGYLLKIIRSQQGVPHQVIRAVSWQQSLRTLEPLVSEKARQYVKSLPTKKKEGIEMDGCVLLGRSSLFNATEEERWFCERLECNIMLCEEYSKIIKNKCVFTKQLQGTTNNSVAQLTDKRIVQIKKIMLDRPNEKVYLFVYIVHTESIINLPPGVQLDISDQCMLKVTHVGEELHCFPCSELNTICFLAEFQHGTYVAPLPNVFNIF</sequence>
<protein>
    <submittedName>
        <fullName evidence="2">Halomucin</fullName>
    </submittedName>
</protein>
<name>A0AAE1GXZ0_9NEOP</name>
<proteinExistence type="predicted"/>
<feature type="compositionally biased region" description="Basic and acidic residues" evidence="1">
    <location>
        <begin position="227"/>
        <end position="243"/>
    </location>
</feature>
<dbReference type="Proteomes" id="UP001219518">
    <property type="component" value="Unassembled WGS sequence"/>
</dbReference>
<dbReference type="EMBL" id="JAHWGI010000200">
    <property type="protein sequence ID" value="KAK3910858.1"/>
    <property type="molecule type" value="Genomic_DNA"/>
</dbReference>
<feature type="compositionally biased region" description="Polar residues" evidence="1">
    <location>
        <begin position="133"/>
        <end position="142"/>
    </location>
</feature>
<reference evidence="2" key="2">
    <citation type="journal article" date="2023" name="BMC Genomics">
        <title>Pest status, molecular evolution, and epigenetic factors derived from the genome assembly of Frankliniella fusca, a thysanopteran phytovirus vector.</title>
        <authorList>
            <person name="Catto M.A."/>
            <person name="Labadie P.E."/>
            <person name="Jacobson A.L."/>
            <person name="Kennedy G.G."/>
            <person name="Srinivasan R."/>
            <person name="Hunt B.G."/>
        </authorList>
    </citation>
    <scope>NUCLEOTIDE SEQUENCE</scope>
    <source>
        <strain evidence="2">PL_HMW_Pooled</strain>
    </source>
</reference>
<reference evidence="2" key="1">
    <citation type="submission" date="2021-07" db="EMBL/GenBank/DDBJ databases">
        <authorList>
            <person name="Catto M.A."/>
            <person name="Jacobson A."/>
            <person name="Kennedy G."/>
            <person name="Labadie P."/>
            <person name="Hunt B.G."/>
            <person name="Srinivasan R."/>
        </authorList>
    </citation>
    <scope>NUCLEOTIDE SEQUENCE</scope>
    <source>
        <strain evidence="2">PL_HMW_Pooled</strain>
        <tissue evidence="2">Head</tissue>
    </source>
</reference>
<comment type="caution">
    <text evidence="2">The sequence shown here is derived from an EMBL/GenBank/DDBJ whole genome shotgun (WGS) entry which is preliminary data.</text>
</comment>
<keyword evidence="3" id="KW-1185">Reference proteome</keyword>
<dbReference type="Pfam" id="PF02992">
    <property type="entry name" value="Transposase_21"/>
    <property type="match status" value="1"/>
</dbReference>
<feature type="compositionally biased region" description="Acidic residues" evidence="1">
    <location>
        <begin position="295"/>
        <end position="314"/>
    </location>
</feature>
<dbReference type="PANTHER" id="PTHR46579">
    <property type="entry name" value="F5/8 TYPE C DOMAIN-CONTAINING PROTEIN-RELATED"/>
    <property type="match status" value="1"/>
</dbReference>
<accession>A0AAE1GXZ0</accession>
<feature type="region of interest" description="Disordered" evidence="1">
    <location>
        <begin position="23"/>
        <end position="387"/>
    </location>
</feature>
<feature type="compositionally biased region" description="Basic and acidic residues" evidence="1">
    <location>
        <begin position="112"/>
        <end position="132"/>
    </location>
</feature>
<feature type="compositionally biased region" description="Basic and acidic residues" evidence="1">
    <location>
        <begin position="76"/>
        <end position="86"/>
    </location>
</feature>
<feature type="compositionally biased region" description="Basic and acidic residues" evidence="1">
    <location>
        <begin position="143"/>
        <end position="155"/>
    </location>
</feature>
<evidence type="ECO:0000313" key="2">
    <source>
        <dbReference type="EMBL" id="KAK3910858.1"/>
    </source>
</evidence>